<sequence length="125" mass="14346">MGQAEYSPDVFTGMNKVFTFDVYALLDPKEKMGLTHVLSMVRPTQSLHNPNLRQGFRKDFKKRKEVKTGEKSRRSSSSCEIEGFFAKGLIPKRYLSSHSVEFVHPHANHVIFIEVSFLRLKNLSS</sequence>
<feature type="region of interest" description="Disordered" evidence="1">
    <location>
        <begin position="59"/>
        <end position="78"/>
    </location>
</feature>
<dbReference type="Gramene" id="PGSC0003DMT400092837">
    <property type="protein sequence ID" value="PGSC0003DMT400092837"/>
    <property type="gene ID" value="PGSC0003DMG400042408"/>
</dbReference>
<accession>M1DQN1</accession>
<name>M1DQN1_SOLTU</name>
<dbReference type="InParanoid" id="M1DQN1"/>
<dbReference type="PaxDb" id="4113-PGSC0003DMT400092837"/>
<reference evidence="2" key="2">
    <citation type="submission" date="2015-06" db="UniProtKB">
        <authorList>
            <consortium name="EnsemblPlants"/>
        </authorList>
    </citation>
    <scope>IDENTIFICATION</scope>
    <source>
        <strain evidence="2">DM1-3 516 R44</strain>
    </source>
</reference>
<evidence type="ECO:0000313" key="2">
    <source>
        <dbReference type="EnsemblPlants" id="PGSC0003DMT400092837"/>
    </source>
</evidence>
<evidence type="ECO:0000313" key="3">
    <source>
        <dbReference type="Proteomes" id="UP000011115"/>
    </source>
</evidence>
<reference evidence="3" key="1">
    <citation type="journal article" date="2011" name="Nature">
        <title>Genome sequence and analysis of the tuber crop potato.</title>
        <authorList>
            <consortium name="The Potato Genome Sequencing Consortium"/>
        </authorList>
    </citation>
    <scope>NUCLEOTIDE SEQUENCE [LARGE SCALE GENOMIC DNA]</scope>
    <source>
        <strain evidence="3">cv. DM1-3 516 R44</strain>
    </source>
</reference>
<organism evidence="2 3">
    <name type="scientific">Solanum tuberosum</name>
    <name type="common">Potato</name>
    <dbReference type="NCBI Taxonomy" id="4113"/>
    <lineage>
        <taxon>Eukaryota</taxon>
        <taxon>Viridiplantae</taxon>
        <taxon>Streptophyta</taxon>
        <taxon>Embryophyta</taxon>
        <taxon>Tracheophyta</taxon>
        <taxon>Spermatophyta</taxon>
        <taxon>Magnoliopsida</taxon>
        <taxon>eudicotyledons</taxon>
        <taxon>Gunneridae</taxon>
        <taxon>Pentapetalae</taxon>
        <taxon>asterids</taxon>
        <taxon>lamiids</taxon>
        <taxon>Solanales</taxon>
        <taxon>Solanaceae</taxon>
        <taxon>Solanoideae</taxon>
        <taxon>Solaneae</taxon>
        <taxon>Solanum</taxon>
    </lineage>
</organism>
<protein>
    <submittedName>
        <fullName evidence="2">Uncharacterized protein</fullName>
    </submittedName>
</protein>
<proteinExistence type="predicted"/>
<dbReference type="Proteomes" id="UP000011115">
    <property type="component" value="Unassembled WGS sequence"/>
</dbReference>
<dbReference type="HOGENOM" id="CLU_1996643_0_0_1"/>
<dbReference type="EnsemblPlants" id="PGSC0003DMT400092837">
    <property type="protein sequence ID" value="PGSC0003DMT400092837"/>
    <property type="gene ID" value="PGSC0003DMG400042408"/>
</dbReference>
<evidence type="ECO:0000256" key="1">
    <source>
        <dbReference type="SAM" id="MobiDB-lite"/>
    </source>
</evidence>
<dbReference type="AlphaFoldDB" id="M1DQN1"/>
<keyword evidence="3" id="KW-1185">Reference proteome</keyword>